<evidence type="ECO:0000313" key="2">
    <source>
        <dbReference type="EMBL" id="MCI22150.1"/>
    </source>
</evidence>
<dbReference type="PANTHER" id="PTHR31635">
    <property type="entry name" value="REVERSE TRANSCRIPTASE DOMAIN-CONTAINING PROTEIN-RELATED"/>
    <property type="match status" value="1"/>
</dbReference>
<name>A0A392QEK7_9FABA</name>
<dbReference type="Pfam" id="PF00078">
    <property type="entry name" value="RVT_1"/>
    <property type="match status" value="1"/>
</dbReference>
<dbReference type="InterPro" id="IPR000477">
    <property type="entry name" value="RT_dom"/>
</dbReference>
<feature type="domain" description="Reverse transcriptase" evidence="1">
    <location>
        <begin position="1"/>
        <end position="157"/>
    </location>
</feature>
<comment type="caution">
    <text evidence="2">The sequence shown here is derived from an EMBL/GenBank/DDBJ whole genome shotgun (WGS) entry which is preliminary data.</text>
</comment>
<protein>
    <submittedName>
        <fullName evidence="2">RNA-directed DNA polymerase (Reverse transcriptase)</fullName>
    </submittedName>
</protein>
<reference evidence="2 3" key="1">
    <citation type="journal article" date="2018" name="Front. Plant Sci.">
        <title>Red Clover (Trifolium pratense) and Zigzag Clover (T. medium) - A Picture of Genomic Similarities and Differences.</title>
        <authorList>
            <person name="Dluhosova J."/>
            <person name="Istvanek J."/>
            <person name="Nedelnik J."/>
            <person name="Repkova J."/>
        </authorList>
    </citation>
    <scope>NUCLEOTIDE SEQUENCE [LARGE SCALE GENOMIC DNA]</scope>
    <source>
        <strain evidence="3">cv. 10/8</strain>
        <tissue evidence="2">Leaf</tissue>
    </source>
</reference>
<dbReference type="GO" id="GO:0003964">
    <property type="term" value="F:RNA-directed DNA polymerase activity"/>
    <property type="evidence" value="ECO:0007669"/>
    <property type="project" value="UniProtKB-KW"/>
</dbReference>
<sequence length="157" mass="17366">MDKLISNNKSTFIKGQMLIDGVLTVNEVVDLAKKAKRRCLIFKVDFEKAYDSVNWGFLEYMLRRFGFGELWISWIRACVCAGNLSVLVNGSPTKEVNISKGLKQGDPLAPFLFLMVVEGLGSVMARAVALGIFKPFKVSSSGVVVSHLQYADDTLLI</sequence>
<keyword evidence="2" id="KW-0695">RNA-directed DNA polymerase</keyword>
<proteinExistence type="predicted"/>
<evidence type="ECO:0000313" key="3">
    <source>
        <dbReference type="Proteomes" id="UP000265520"/>
    </source>
</evidence>
<dbReference type="PANTHER" id="PTHR31635:SF196">
    <property type="entry name" value="REVERSE TRANSCRIPTASE DOMAIN-CONTAINING PROTEIN-RELATED"/>
    <property type="match status" value="1"/>
</dbReference>
<dbReference type="PROSITE" id="PS50878">
    <property type="entry name" value="RT_POL"/>
    <property type="match status" value="1"/>
</dbReference>
<dbReference type="EMBL" id="LXQA010128891">
    <property type="protein sequence ID" value="MCI22150.1"/>
    <property type="molecule type" value="Genomic_DNA"/>
</dbReference>
<evidence type="ECO:0000259" key="1">
    <source>
        <dbReference type="PROSITE" id="PS50878"/>
    </source>
</evidence>
<accession>A0A392QEK7</accession>
<dbReference type="AlphaFoldDB" id="A0A392QEK7"/>
<dbReference type="InterPro" id="IPR043502">
    <property type="entry name" value="DNA/RNA_pol_sf"/>
</dbReference>
<keyword evidence="2" id="KW-0548">Nucleotidyltransferase</keyword>
<dbReference type="SUPFAM" id="SSF56672">
    <property type="entry name" value="DNA/RNA polymerases"/>
    <property type="match status" value="1"/>
</dbReference>
<dbReference type="Proteomes" id="UP000265520">
    <property type="component" value="Unassembled WGS sequence"/>
</dbReference>
<keyword evidence="2" id="KW-0808">Transferase</keyword>
<keyword evidence="3" id="KW-1185">Reference proteome</keyword>
<organism evidence="2 3">
    <name type="scientific">Trifolium medium</name>
    <dbReference type="NCBI Taxonomy" id="97028"/>
    <lineage>
        <taxon>Eukaryota</taxon>
        <taxon>Viridiplantae</taxon>
        <taxon>Streptophyta</taxon>
        <taxon>Embryophyta</taxon>
        <taxon>Tracheophyta</taxon>
        <taxon>Spermatophyta</taxon>
        <taxon>Magnoliopsida</taxon>
        <taxon>eudicotyledons</taxon>
        <taxon>Gunneridae</taxon>
        <taxon>Pentapetalae</taxon>
        <taxon>rosids</taxon>
        <taxon>fabids</taxon>
        <taxon>Fabales</taxon>
        <taxon>Fabaceae</taxon>
        <taxon>Papilionoideae</taxon>
        <taxon>50 kb inversion clade</taxon>
        <taxon>NPAAA clade</taxon>
        <taxon>Hologalegina</taxon>
        <taxon>IRL clade</taxon>
        <taxon>Trifolieae</taxon>
        <taxon>Trifolium</taxon>
    </lineage>
</organism>
<feature type="non-terminal residue" evidence="2">
    <location>
        <position position="157"/>
    </location>
</feature>